<dbReference type="GO" id="GO:0005509">
    <property type="term" value="F:calcium ion binding"/>
    <property type="evidence" value="ECO:0007669"/>
    <property type="project" value="InterPro"/>
</dbReference>
<dbReference type="SUPFAM" id="SSF55486">
    <property type="entry name" value="Metalloproteases ('zincins'), catalytic domain"/>
    <property type="match status" value="1"/>
</dbReference>
<dbReference type="Gene3D" id="3.40.390.10">
    <property type="entry name" value="Collagenase (Catalytic Domain)"/>
    <property type="match status" value="1"/>
</dbReference>
<gene>
    <name evidence="6" type="ORF">SAMN04488002_3651</name>
</gene>
<dbReference type="GO" id="GO:0005615">
    <property type="term" value="C:extracellular space"/>
    <property type="evidence" value="ECO:0007669"/>
    <property type="project" value="InterPro"/>
</dbReference>
<organism evidence="6 7">
    <name type="scientific">Litoreibacter janthinus</name>
    <dbReference type="NCBI Taxonomy" id="670154"/>
    <lineage>
        <taxon>Bacteria</taxon>
        <taxon>Pseudomonadati</taxon>
        <taxon>Pseudomonadota</taxon>
        <taxon>Alphaproteobacteria</taxon>
        <taxon>Rhodobacterales</taxon>
        <taxon>Roseobacteraceae</taxon>
        <taxon>Litoreibacter</taxon>
    </lineage>
</organism>
<protein>
    <submittedName>
        <fullName evidence="6">Peptidase M10 serralysin C terminal</fullName>
    </submittedName>
</protein>
<dbReference type="InterPro" id="IPR013858">
    <property type="entry name" value="Peptidase_M10B_C"/>
</dbReference>
<dbReference type="EMBL" id="FOYO01000002">
    <property type="protein sequence ID" value="SFR64167.1"/>
    <property type="molecule type" value="Genomic_DNA"/>
</dbReference>
<dbReference type="SUPFAM" id="SSF51120">
    <property type="entry name" value="beta-Roll"/>
    <property type="match status" value="1"/>
</dbReference>
<dbReference type="GO" id="GO:0006508">
    <property type="term" value="P:proteolysis"/>
    <property type="evidence" value="ECO:0007669"/>
    <property type="project" value="InterPro"/>
</dbReference>
<dbReference type="Proteomes" id="UP000199658">
    <property type="component" value="Unassembled WGS sequence"/>
</dbReference>
<reference evidence="7" key="1">
    <citation type="submission" date="2016-10" db="EMBL/GenBank/DDBJ databases">
        <authorList>
            <person name="Varghese N."/>
            <person name="Submissions S."/>
        </authorList>
    </citation>
    <scope>NUCLEOTIDE SEQUENCE [LARGE SCALE GENOMIC DNA]</scope>
    <source>
        <strain evidence="7">DSM 26921</strain>
    </source>
</reference>
<feature type="domain" description="Peptidase metallopeptidase" evidence="5">
    <location>
        <begin position="190"/>
        <end position="347"/>
    </location>
</feature>
<proteinExistence type="predicted"/>
<dbReference type="GO" id="GO:0008270">
    <property type="term" value="F:zinc ion binding"/>
    <property type="evidence" value="ECO:0007669"/>
    <property type="project" value="InterPro"/>
</dbReference>
<keyword evidence="2" id="KW-0964">Secreted</keyword>
<dbReference type="Gene3D" id="2.150.10.10">
    <property type="entry name" value="Serralysin-like metalloprotease, C-terminal"/>
    <property type="match status" value="1"/>
</dbReference>
<dbReference type="AlphaFoldDB" id="A0A1I6IBP4"/>
<evidence type="ECO:0000256" key="3">
    <source>
        <dbReference type="ARBA" id="ARBA00022737"/>
    </source>
</evidence>
<evidence type="ECO:0000313" key="7">
    <source>
        <dbReference type="Proteomes" id="UP000199658"/>
    </source>
</evidence>
<comment type="subcellular location">
    <subcellularLocation>
        <location evidence="1">Secreted</location>
    </subcellularLocation>
</comment>
<dbReference type="SMART" id="SM00235">
    <property type="entry name" value="ZnMc"/>
    <property type="match status" value="1"/>
</dbReference>
<dbReference type="InterPro" id="IPR024079">
    <property type="entry name" value="MetalloPept_cat_dom_sf"/>
</dbReference>
<accession>A0A1I6IBP4</accession>
<evidence type="ECO:0000259" key="5">
    <source>
        <dbReference type="SMART" id="SM00235"/>
    </source>
</evidence>
<dbReference type="InterPro" id="IPR006026">
    <property type="entry name" value="Peptidase_Metallo"/>
</dbReference>
<evidence type="ECO:0000256" key="2">
    <source>
        <dbReference type="ARBA" id="ARBA00022525"/>
    </source>
</evidence>
<dbReference type="InterPro" id="IPR011049">
    <property type="entry name" value="Serralysin-like_metalloprot_C"/>
</dbReference>
<name>A0A1I6IBP4_9RHOB</name>
<dbReference type="STRING" id="670154.SAMN04488002_3651"/>
<dbReference type="GO" id="GO:0008237">
    <property type="term" value="F:metallopeptidase activity"/>
    <property type="evidence" value="ECO:0007669"/>
    <property type="project" value="InterPro"/>
</dbReference>
<evidence type="ECO:0000256" key="4">
    <source>
        <dbReference type="SAM" id="MobiDB-lite"/>
    </source>
</evidence>
<dbReference type="OrthoDB" id="733404at2"/>
<dbReference type="Pfam" id="PF08548">
    <property type="entry name" value="Peptidase_M10_C"/>
    <property type="match status" value="1"/>
</dbReference>
<feature type="compositionally biased region" description="Basic and acidic residues" evidence="4">
    <location>
        <begin position="1"/>
        <end position="23"/>
    </location>
</feature>
<keyword evidence="7" id="KW-1185">Reference proteome</keyword>
<evidence type="ECO:0000256" key="1">
    <source>
        <dbReference type="ARBA" id="ARBA00004613"/>
    </source>
</evidence>
<dbReference type="RefSeq" id="WP_090220459.1">
    <property type="nucleotide sequence ID" value="NZ_FOYO01000002.1"/>
</dbReference>
<keyword evidence="3" id="KW-0677">Repeat</keyword>
<feature type="region of interest" description="Disordered" evidence="4">
    <location>
        <begin position="1"/>
        <end position="35"/>
    </location>
</feature>
<feature type="compositionally biased region" description="Polar residues" evidence="4">
    <location>
        <begin position="24"/>
        <end position="35"/>
    </location>
</feature>
<evidence type="ECO:0000313" key="6">
    <source>
        <dbReference type="EMBL" id="SFR64167.1"/>
    </source>
</evidence>
<dbReference type="PRINTS" id="PR00313">
    <property type="entry name" value="CABNDNGRPT"/>
</dbReference>
<sequence>MSTSVHAHETGGARSDGHDHEVETNSSADSGPLYANSTYTETTDIAASISTTMTLEDGDVLYGSIGTVGDSDWVRIVLDDGEAATVFMGAFGAGAVEDPTLFLLDSNGAFVSGESSFTADSSTLNFVNNTGSTQTYYVAVEDYFGDSAGSYTLSTDISIPAPLEEYTVAEVVTQLTVDYWEWSNGSSSATPAMWDVVAGDEIPVDLSGLDKGGVAFALAALEAWTLVSGIEFVLADLNSGDFGIIFDDNDLGSAYATFGTNGSNKITDAEINIGSDWIAFDWESTGPGANDVYIDYATNSLQTYIHEIGHTLGLGHGGNYNGNATFGIDNNYLNDSWQMSIMSYFSQSENTNISASFAYAVTPMIADIAAIQALYGDPGTIQDGNTVYGFGSTAGGVYDVLTSIYPATFTIIDDGGLDLLNLAFSTYDNLIDLTPGSISNLEGLVGNMTIFSDTVIEAVISGAGADTITGNDADNLLAGGGGDDDLSGGIGSDLMYGGGQAGDVMMGGVGTDFFMFNSRNGTVADYTFSSVNETTGEVIGDVIYLEGNANYTLTQSGSDFLIDGIFIDVDSTNGNVAIVSTNSSTLSADLDSGLASPQEFSLGGLTLSIYDYGTAESFESKHLEYASEGFLSQVTINYDSGLSRETMLDYGSTRTWESIVTYYNDADQEYEERINYDTGVQIRTISDATSAQVWDTITEYRDSANELYDKRTKYDAGNELRLIFDTDGSQTWSTVQELRDAGGNLYDKRTNYDGGNQLRVIFDFDDSSSWDTLFEYRNASGDLYDKRTNYDSGEQTRLILDVNADQSWTNIVESRDDSGDMFKKLTNYDNGNYQIVLFDVDDAYAWDSYNRVFDSGGNLLSETFI</sequence>